<dbReference type="RefSeq" id="WP_386436552.1">
    <property type="nucleotide sequence ID" value="NZ_JBHSBB010000030.1"/>
</dbReference>
<feature type="domain" description="Methyltransferase type 11" evidence="1">
    <location>
        <begin position="98"/>
        <end position="142"/>
    </location>
</feature>
<dbReference type="SUPFAM" id="SSF53335">
    <property type="entry name" value="S-adenosyl-L-methionine-dependent methyltransferases"/>
    <property type="match status" value="1"/>
</dbReference>
<dbReference type="Gene3D" id="3.40.50.150">
    <property type="entry name" value="Vaccinia Virus protein VP39"/>
    <property type="match status" value="1"/>
</dbReference>
<reference evidence="3" key="1">
    <citation type="journal article" date="2019" name="Int. J. Syst. Evol. Microbiol.">
        <title>The Global Catalogue of Microorganisms (GCM) 10K type strain sequencing project: providing services to taxonomists for standard genome sequencing and annotation.</title>
        <authorList>
            <consortium name="The Broad Institute Genomics Platform"/>
            <consortium name="The Broad Institute Genome Sequencing Center for Infectious Disease"/>
            <person name="Wu L."/>
            <person name="Ma J."/>
        </authorList>
    </citation>
    <scope>NUCLEOTIDE SEQUENCE [LARGE SCALE GENOMIC DNA]</scope>
    <source>
        <strain evidence="3">CGMCC 4.7237</strain>
    </source>
</reference>
<comment type="caution">
    <text evidence="2">The sequence shown here is derived from an EMBL/GenBank/DDBJ whole genome shotgun (WGS) entry which is preliminary data.</text>
</comment>
<proteinExistence type="predicted"/>
<gene>
    <name evidence="2" type="ORF">ACFO3J_30995</name>
</gene>
<dbReference type="GO" id="GO:0032259">
    <property type="term" value="P:methylation"/>
    <property type="evidence" value="ECO:0007669"/>
    <property type="project" value="UniProtKB-KW"/>
</dbReference>
<keyword evidence="3" id="KW-1185">Reference proteome</keyword>
<keyword evidence="2" id="KW-0808">Transferase</keyword>
<accession>A0ABV8I049</accession>
<dbReference type="Pfam" id="PF08241">
    <property type="entry name" value="Methyltransf_11"/>
    <property type="match status" value="1"/>
</dbReference>
<organism evidence="2 3">
    <name type="scientific">Streptomyces polygonati</name>
    <dbReference type="NCBI Taxonomy" id="1617087"/>
    <lineage>
        <taxon>Bacteria</taxon>
        <taxon>Bacillati</taxon>
        <taxon>Actinomycetota</taxon>
        <taxon>Actinomycetes</taxon>
        <taxon>Kitasatosporales</taxon>
        <taxon>Streptomycetaceae</taxon>
        <taxon>Streptomyces</taxon>
    </lineage>
</organism>
<evidence type="ECO:0000259" key="1">
    <source>
        <dbReference type="Pfam" id="PF08241"/>
    </source>
</evidence>
<dbReference type="EMBL" id="JBHSBB010000030">
    <property type="protein sequence ID" value="MFC4035864.1"/>
    <property type="molecule type" value="Genomic_DNA"/>
</dbReference>
<dbReference type="InterPro" id="IPR029063">
    <property type="entry name" value="SAM-dependent_MTases_sf"/>
</dbReference>
<dbReference type="Proteomes" id="UP001595765">
    <property type="component" value="Unassembled WGS sequence"/>
</dbReference>
<name>A0ABV8I049_9ACTN</name>
<dbReference type="GO" id="GO:0008168">
    <property type="term" value="F:methyltransferase activity"/>
    <property type="evidence" value="ECO:0007669"/>
    <property type="project" value="UniProtKB-KW"/>
</dbReference>
<dbReference type="InterPro" id="IPR013216">
    <property type="entry name" value="Methyltransf_11"/>
</dbReference>
<sequence>MTDHSAPARPELDRFRDRIAALLQDPATPHGLARTLRAVAKELDLAQHHEEGRKEWPGGRIDAIPAQVQIGGGTHRIDGFFNIDAVPPADLLWDVREGIPLRDSTVRFLFSEHFLEHIDYPRSAKWYAREAHRVLAPGGRLVTGVPDAAHVLTQYPAPPERTAGMIERWYANRSCREDINTFLDLVNYVFRDQDDDPTYNPHYWAYDFEKLVQLFTEAGFARVEPWDFDPRIANPKREWASVYVVATKLSG</sequence>
<evidence type="ECO:0000313" key="2">
    <source>
        <dbReference type="EMBL" id="MFC4035864.1"/>
    </source>
</evidence>
<keyword evidence="2" id="KW-0489">Methyltransferase</keyword>
<evidence type="ECO:0000313" key="3">
    <source>
        <dbReference type="Proteomes" id="UP001595765"/>
    </source>
</evidence>
<protein>
    <submittedName>
        <fullName evidence="2">Class I SAM-dependent methyltransferase</fullName>
    </submittedName>
</protein>